<dbReference type="AlphaFoldDB" id="D8T7N7"/>
<evidence type="ECO:0000256" key="4">
    <source>
        <dbReference type="ARBA" id="ARBA00022833"/>
    </source>
</evidence>
<dbReference type="PANTHER" id="PTHR12396">
    <property type="entry name" value="METHYL-CPG BINDING PROTEIN, MBD"/>
    <property type="match status" value="1"/>
</dbReference>
<dbReference type="Gene3D" id="3.30.890.10">
    <property type="entry name" value="Methyl-cpg-binding Protein 2, Chain A"/>
    <property type="match status" value="2"/>
</dbReference>
<keyword evidence="13" id="KW-1185">Reference proteome</keyword>
<evidence type="ECO:0000256" key="1">
    <source>
        <dbReference type="ARBA" id="ARBA00004123"/>
    </source>
</evidence>
<evidence type="ECO:0000256" key="7">
    <source>
        <dbReference type="ARBA" id="ARBA00023163"/>
    </source>
</evidence>
<gene>
    <name evidence="12" type="ORF">SELMODRAFT_429893</name>
</gene>
<dbReference type="HOGENOM" id="CLU_830023_0_0_1"/>
<protein>
    <recommendedName>
        <fullName evidence="14">MBD domain-containing protein</fullName>
    </recommendedName>
</protein>
<dbReference type="SMART" id="SM00391">
    <property type="entry name" value="MBD"/>
    <property type="match status" value="2"/>
</dbReference>
<dbReference type="PROSITE" id="PS51050">
    <property type="entry name" value="ZF_CW"/>
    <property type="match status" value="1"/>
</dbReference>
<dbReference type="InParanoid" id="D8T7N7"/>
<evidence type="ECO:0000256" key="3">
    <source>
        <dbReference type="ARBA" id="ARBA00022771"/>
    </source>
</evidence>
<evidence type="ECO:0000256" key="2">
    <source>
        <dbReference type="ARBA" id="ARBA00022723"/>
    </source>
</evidence>
<evidence type="ECO:0000259" key="10">
    <source>
        <dbReference type="PROSITE" id="PS50982"/>
    </source>
</evidence>
<dbReference type="Pfam" id="PF07496">
    <property type="entry name" value="zf-CW"/>
    <property type="match status" value="1"/>
</dbReference>
<dbReference type="STRING" id="88036.D8T7N7"/>
<dbReference type="KEGG" id="smo:SELMODRAFT_429893"/>
<dbReference type="Pfam" id="PF01429">
    <property type="entry name" value="MBD"/>
    <property type="match status" value="2"/>
</dbReference>
<dbReference type="InterPro" id="IPR016177">
    <property type="entry name" value="DNA-bd_dom_sf"/>
</dbReference>
<reference evidence="12 13" key="1">
    <citation type="journal article" date="2011" name="Science">
        <title>The Selaginella genome identifies genetic changes associated with the evolution of vascular plants.</title>
        <authorList>
            <person name="Banks J.A."/>
            <person name="Nishiyama T."/>
            <person name="Hasebe M."/>
            <person name="Bowman J.L."/>
            <person name="Gribskov M."/>
            <person name="dePamphilis C."/>
            <person name="Albert V.A."/>
            <person name="Aono N."/>
            <person name="Aoyama T."/>
            <person name="Ambrose B.A."/>
            <person name="Ashton N.W."/>
            <person name="Axtell M.J."/>
            <person name="Barker E."/>
            <person name="Barker M.S."/>
            <person name="Bennetzen J.L."/>
            <person name="Bonawitz N.D."/>
            <person name="Chapple C."/>
            <person name="Cheng C."/>
            <person name="Correa L.G."/>
            <person name="Dacre M."/>
            <person name="DeBarry J."/>
            <person name="Dreyer I."/>
            <person name="Elias M."/>
            <person name="Engstrom E.M."/>
            <person name="Estelle M."/>
            <person name="Feng L."/>
            <person name="Finet C."/>
            <person name="Floyd S.K."/>
            <person name="Frommer W.B."/>
            <person name="Fujita T."/>
            <person name="Gramzow L."/>
            <person name="Gutensohn M."/>
            <person name="Harholt J."/>
            <person name="Hattori M."/>
            <person name="Heyl A."/>
            <person name="Hirai T."/>
            <person name="Hiwatashi Y."/>
            <person name="Ishikawa M."/>
            <person name="Iwata M."/>
            <person name="Karol K.G."/>
            <person name="Koehler B."/>
            <person name="Kolukisaoglu U."/>
            <person name="Kubo M."/>
            <person name="Kurata T."/>
            <person name="Lalonde S."/>
            <person name="Li K."/>
            <person name="Li Y."/>
            <person name="Litt A."/>
            <person name="Lyons E."/>
            <person name="Manning G."/>
            <person name="Maruyama T."/>
            <person name="Michael T.P."/>
            <person name="Mikami K."/>
            <person name="Miyazaki S."/>
            <person name="Morinaga S."/>
            <person name="Murata T."/>
            <person name="Mueller-Roeber B."/>
            <person name="Nelson D.R."/>
            <person name="Obara M."/>
            <person name="Oguri Y."/>
            <person name="Olmstead R.G."/>
            <person name="Onodera N."/>
            <person name="Petersen B.L."/>
            <person name="Pils B."/>
            <person name="Prigge M."/>
            <person name="Rensing S.A."/>
            <person name="Riano-Pachon D.M."/>
            <person name="Roberts A.W."/>
            <person name="Sato Y."/>
            <person name="Scheller H.V."/>
            <person name="Schulz B."/>
            <person name="Schulz C."/>
            <person name="Shakirov E.V."/>
            <person name="Shibagaki N."/>
            <person name="Shinohara N."/>
            <person name="Shippen D.E."/>
            <person name="Soerensen I."/>
            <person name="Sotooka R."/>
            <person name="Sugimoto N."/>
            <person name="Sugita M."/>
            <person name="Sumikawa N."/>
            <person name="Tanurdzic M."/>
            <person name="Theissen G."/>
            <person name="Ulvskov P."/>
            <person name="Wakazuki S."/>
            <person name="Weng J.K."/>
            <person name="Willats W.W."/>
            <person name="Wipf D."/>
            <person name="Wolf P.G."/>
            <person name="Yang L."/>
            <person name="Zimmer A.D."/>
            <person name="Zhu Q."/>
            <person name="Mitros T."/>
            <person name="Hellsten U."/>
            <person name="Loque D."/>
            <person name="Otillar R."/>
            <person name="Salamov A."/>
            <person name="Schmutz J."/>
            <person name="Shapiro H."/>
            <person name="Lindquist E."/>
            <person name="Lucas S."/>
            <person name="Rokhsar D."/>
            <person name="Grigoriev I.V."/>
        </authorList>
    </citation>
    <scope>NUCLEOTIDE SEQUENCE [LARGE SCALE GENOMIC DNA]</scope>
</reference>
<keyword evidence="2" id="KW-0479">Metal-binding</keyword>
<dbReference type="InterPro" id="IPR001739">
    <property type="entry name" value="Methyl_CpG_DNA-bd"/>
</dbReference>
<evidence type="ECO:0000256" key="8">
    <source>
        <dbReference type="ARBA" id="ARBA00023242"/>
    </source>
</evidence>
<keyword evidence="7" id="KW-0804">Transcription</keyword>
<dbReference type="PANTHER" id="PTHR12396:SF0">
    <property type="entry name" value="METHYL-CPG BINDING DOMAIN PROTEIN-LIKE, ISOFORM C"/>
    <property type="match status" value="1"/>
</dbReference>
<feature type="domain" description="MBD" evidence="10">
    <location>
        <begin position="235"/>
        <end position="309"/>
    </location>
</feature>
<keyword evidence="6" id="KW-0238">DNA-binding</keyword>
<sequence>MSGVELALAEERSLLCPIPLSTAEDGRSIVPAAEVRRCFTRRKGPRPEVQAYTVQCSRCGQWRLVPSEEVYESIRARVLENPWVCEDARIWRPDACCDIKGDIQQEGDDRLWALDKPNLPKTPAGWKRDFVIRSEGCSRFGDIYYISPCGKKLRSMVEVAKFLEDHPEYYDLSVDQFCYTIPQPADKSYVAGKKRARDSPAKLVLQRCVRQSRNRDRSARGLNKKNGSRVPQKALKPSLKLPPPVPRGWIREIILRGSGSSRLCDVYYLSPCQARIRSLPDMNEFLHQNPSYLHHGVRLEQFDFGAPASEREIFEVGSLPGCAVTRAMKGSNLRS</sequence>
<dbReference type="GO" id="GO:0005634">
    <property type="term" value="C:nucleus"/>
    <property type="evidence" value="ECO:0007669"/>
    <property type="project" value="UniProtKB-SubCell"/>
</dbReference>
<evidence type="ECO:0008006" key="14">
    <source>
        <dbReference type="Google" id="ProtNLM"/>
    </source>
</evidence>
<evidence type="ECO:0000256" key="9">
    <source>
        <dbReference type="SAM" id="MobiDB-lite"/>
    </source>
</evidence>
<keyword evidence="8" id="KW-0539">Nucleus</keyword>
<name>D8T7N7_SELML</name>
<keyword evidence="4" id="KW-0862">Zinc</keyword>
<feature type="region of interest" description="Disordered" evidence="9">
    <location>
        <begin position="211"/>
        <end position="241"/>
    </location>
</feature>
<dbReference type="Gene3D" id="3.30.40.100">
    <property type="match status" value="1"/>
</dbReference>
<dbReference type="GO" id="GO:0008270">
    <property type="term" value="F:zinc ion binding"/>
    <property type="evidence" value="ECO:0007669"/>
    <property type="project" value="UniProtKB-KW"/>
</dbReference>
<evidence type="ECO:0000256" key="6">
    <source>
        <dbReference type="ARBA" id="ARBA00023125"/>
    </source>
</evidence>
<comment type="subcellular location">
    <subcellularLocation>
        <location evidence="1">Nucleus</location>
    </subcellularLocation>
</comment>
<evidence type="ECO:0000259" key="11">
    <source>
        <dbReference type="PROSITE" id="PS51050"/>
    </source>
</evidence>
<dbReference type="GO" id="GO:0003677">
    <property type="term" value="F:DNA binding"/>
    <property type="evidence" value="ECO:0007669"/>
    <property type="project" value="UniProtKB-KW"/>
</dbReference>
<dbReference type="Gramene" id="EFJ07333">
    <property type="protein sequence ID" value="EFJ07333"/>
    <property type="gene ID" value="SELMODRAFT_429893"/>
</dbReference>
<dbReference type="InterPro" id="IPR011124">
    <property type="entry name" value="Znf_CW"/>
</dbReference>
<dbReference type="EMBL" id="GL377686">
    <property type="protein sequence ID" value="EFJ07333.1"/>
    <property type="molecule type" value="Genomic_DNA"/>
</dbReference>
<feature type="domain" description="MBD" evidence="10">
    <location>
        <begin position="112"/>
        <end position="184"/>
    </location>
</feature>
<keyword evidence="3" id="KW-0863">Zinc-finger</keyword>
<evidence type="ECO:0000313" key="13">
    <source>
        <dbReference type="Proteomes" id="UP000001514"/>
    </source>
</evidence>
<feature type="domain" description="CW-type" evidence="11">
    <location>
        <begin position="46"/>
        <end position="105"/>
    </location>
</feature>
<dbReference type="CDD" id="cd01396">
    <property type="entry name" value="MeCP2_MBD"/>
    <property type="match status" value="1"/>
</dbReference>
<accession>D8T7N7</accession>
<dbReference type="PROSITE" id="PS50982">
    <property type="entry name" value="MBD"/>
    <property type="match status" value="2"/>
</dbReference>
<dbReference type="Proteomes" id="UP000001514">
    <property type="component" value="Unassembled WGS sequence"/>
</dbReference>
<keyword evidence="5" id="KW-0805">Transcription regulation</keyword>
<proteinExistence type="predicted"/>
<dbReference type="CDD" id="cd00122">
    <property type="entry name" value="MBD"/>
    <property type="match status" value="1"/>
</dbReference>
<organism evidence="13">
    <name type="scientific">Selaginella moellendorffii</name>
    <name type="common">Spikemoss</name>
    <dbReference type="NCBI Taxonomy" id="88036"/>
    <lineage>
        <taxon>Eukaryota</taxon>
        <taxon>Viridiplantae</taxon>
        <taxon>Streptophyta</taxon>
        <taxon>Embryophyta</taxon>
        <taxon>Tracheophyta</taxon>
        <taxon>Lycopodiopsida</taxon>
        <taxon>Selaginellales</taxon>
        <taxon>Selaginellaceae</taxon>
        <taxon>Selaginella</taxon>
    </lineage>
</organism>
<dbReference type="OrthoDB" id="10072024at2759"/>
<evidence type="ECO:0000313" key="12">
    <source>
        <dbReference type="EMBL" id="EFJ07333.1"/>
    </source>
</evidence>
<dbReference type="eggNOG" id="KOG4161">
    <property type="taxonomic scope" value="Eukaryota"/>
</dbReference>
<evidence type="ECO:0000256" key="5">
    <source>
        <dbReference type="ARBA" id="ARBA00023015"/>
    </source>
</evidence>
<dbReference type="SUPFAM" id="SSF54171">
    <property type="entry name" value="DNA-binding domain"/>
    <property type="match status" value="2"/>
</dbReference>